<dbReference type="EMBL" id="JACIJF010000003">
    <property type="protein sequence ID" value="MBB5710087.1"/>
    <property type="molecule type" value="Genomic_DNA"/>
</dbReference>
<dbReference type="Pfam" id="PF01584">
    <property type="entry name" value="CheW"/>
    <property type="match status" value="3"/>
</dbReference>
<dbReference type="InterPro" id="IPR002545">
    <property type="entry name" value="CheW-lke_dom"/>
</dbReference>
<name>A0A840Y9S6_9SPHN</name>
<dbReference type="GO" id="GO:0007165">
    <property type="term" value="P:signal transduction"/>
    <property type="evidence" value="ECO:0007669"/>
    <property type="project" value="InterPro"/>
</dbReference>
<dbReference type="AlphaFoldDB" id="A0A840Y9S6"/>
<dbReference type="PROSITE" id="PS50851">
    <property type="entry name" value="CHEW"/>
    <property type="match status" value="3"/>
</dbReference>
<dbReference type="Proteomes" id="UP000527143">
    <property type="component" value="Unassembled WGS sequence"/>
</dbReference>
<dbReference type="SUPFAM" id="SSF50341">
    <property type="entry name" value="CheW-like"/>
    <property type="match status" value="3"/>
</dbReference>
<dbReference type="InterPro" id="IPR036061">
    <property type="entry name" value="CheW-like_dom_sf"/>
</dbReference>
<organism evidence="2 3">
    <name type="scientific">Sphingomonas xinjiangensis</name>
    <dbReference type="NCBI Taxonomy" id="643568"/>
    <lineage>
        <taxon>Bacteria</taxon>
        <taxon>Pseudomonadati</taxon>
        <taxon>Pseudomonadota</taxon>
        <taxon>Alphaproteobacteria</taxon>
        <taxon>Sphingomonadales</taxon>
        <taxon>Sphingomonadaceae</taxon>
        <taxon>Sphingomonas</taxon>
    </lineage>
</organism>
<dbReference type="GO" id="GO:0006935">
    <property type="term" value="P:chemotaxis"/>
    <property type="evidence" value="ECO:0007669"/>
    <property type="project" value="InterPro"/>
</dbReference>
<dbReference type="PANTHER" id="PTHR22617">
    <property type="entry name" value="CHEMOTAXIS SENSOR HISTIDINE KINASE-RELATED"/>
    <property type="match status" value="1"/>
</dbReference>
<gene>
    <name evidence="2" type="ORF">FHT02_001315</name>
</gene>
<dbReference type="Gene3D" id="2.40.50.180">
    <property type="entry name" value="CheA-289, Domain 4"/>
    <property type="match status" value="2"/>
</dbReference>
<evidence type="ECO:0000313" key="2">
    <source>
        <dbReference type="EMBL" id="MBB5710087.1"/>
    </source>
</evidence>
<dbReference type="SMART" id="SM00260">
    <property type="entry name" value="CheW"/>
    <property type="match status" value="2"/>
</dbReference>
<dbReference type="GO" id="GO:0005829">
    <property type="term" value="C:cytosol"/>
    <property type="evidence" value="ECO:0007669"/>
    <property type="project" value="TreeGrafter"/>
</dbReference>
<dbReference type="InterPro" id="IPR039315">
    <property type="entry name" value="CheW"/>
</dbReference>
<evidence type="ECO:0000259" key="1">
    <source>
        <dbReference type="PROSITE" id="PS50851"/>
    </source>
</evidence>
<reference evidence="2 3" key="1">
    <citation type="submission" date="2020-08" db="EMBL/GenBank/DDBJ databases">
        <title>Genomic Encyclopedia of Type Strains, Phase IV (KMG-IV): sequencing the most valuable type-strain genomes for metagenomic binning, comparative biology and taxonomic classification.</title>
        <authorList>
            <person name="Goeker M."/>
        </authorList>
    </citation>
    <scope>NUCLEOTIDE SEQUENCE [LARGE SCALE GENOMIC DNA]</scope>
    <source>
        <strain evidence="2 3">DSM 26736</strain>
    </source>
</reference>
<feature type="domain" description="CheW-like" evidence="1">
    <location>
        <begin position="181"/>
        <end position="323"/>
    </location>
</feature>
<dbReference type="Gene3D" id="2.30.30.40">
    <property type="entry name" value="SH3 Domains"/>
    <property type="match status" value="2"/>
</dbReference>
<feature type="domain" description="CheW-like" evidence="1">
    <location>
        <begin position="23"/>
        <end position="163"/>
    </location>
</feature>
<dbReference type="PANTHER" id="PTHR22617:SF23">
    <property type="entry name" value="CHEMOTAXIS PROTEIN CHEW"/>
    <property type="match status" value="1"/>
</dbReference>
<protein>
    <submittedName>
        <fullName evidence="2">Purine-binding chemotaxis protein CheW</fullName>
    </submittedName>
</protein>
<feature type="domain" description="CheW-like" evidence="1">
    <location>
        <begin position="350"/>
        <end position="486"/>
    </location>
</feature>
<sequence length="486" mass="50539">MNAPAAFSAADAAAVLEDAEVSLLDVGLMQLCGRQLAVPAANVREVVPLPDKLQPSFSQTEASAGSIVIRGRVVPVLDAAPLLGFGPRGDSESGVVLILRHDAALIGIIMDSVSGLARIARDSIQPFTVSGVEDHRIVSSSFPYADALVGLLDPAAVLALPGVPHAREASGGGEASSASNRSAAVLVSVAGANLALDARLVVATVPSALLRPSPAPSSKWIGVVPYLGQEVPVVDDLALFGLSGRAEDKSTGAVIILRIDDKQLLGVKIDRVQRILPIGERSIRPLPEALAGRLTLFRGAIVDHEGRQNLLLDGDALIRSDALRMIGALSRAQAVPARNALAGPAVAEDRQPFLVFVAGERRRAAALSSVKQIIPFPQERTGLNRSGSALQGIASYHDAPLPLLDLGNGEPGGEARPDAVVLVVEKDGRFNGLVVDKLETIARSALHRRPGKGGSGAESFFIDAQIGDQSEAITLCDLAEEAVRLA</sequence>
<dbReference type="RefSeq" id="WP_184085713.1">
    <property type="nucleotide sequence ID" value="NZ_JACIJF010000003.1"/>
</dbReference>
<accession>A0A840Y9S6</accession>
<proteinExistence type="predicted"/>
<evidence type="ECO:0000313" key="3">
    <source>
        <dbReference type="Proteomes" id="UP000527143"/>
    </source>
</evidence>
<keyword evidence="3" id="KW-1185">Reference proteome</keyword>
<comment type="caution">
    <text evidence="2">The sequence shown here is derived from an EMBL/GenBank/DDBJ whole genome shotgun (WGS) entry which is preliminary data.</text>
</comment>